<feature type="region of interest" description="Disordered" evidence="1">
    <location>
        <begin position="475"/>
        <end position="509"/>
    </location>
</feature>
<feature type="region of interest" description="Disordered" evidence="1">
    <location>
        <begin position="420"/>
        <end position="459"/>
    </location>
</feature>
<dbReference type="Proteomes" id="UP001153069">
    <property type="component" value="Unassembled WGS sequence"/>
</dbReference>
<sequence>MFQRLKEFYKEHGHSIVPPDYHDKELYKWSRNVRRNYQIQFTQRVRQKKAAQPTSSADVTAKRRPRLSESKGKLLASVDFCWDLQNATWELQYQELVDFLEKHGHEPVHSENPSLTVWLSNQRREYRFWVQDLPTNLTPERLEKFQELGVFDDYRTQQEAWAQYYQYLVEYHQRFGNAHVPQNYQHSVVIKVINGDGGDLVQRHTTFALGKWCMNQRTARRHWDELHGKDNGGGGDDHNDYERNAANHTKQKGSGSDEKSTTNIRFITAERIRLLDALDFSWNLKETQWQIMLNRLQEYFQRHGHLKIPTSDYANRDLRKWLINQRHHYHIQRRRPPESSPMTPFKISSMEEAIPNFSWKYYNSSGPTVQDWSNLFSAIRDKGIAPGMRPKQHWFEGENPFAVEVKSDWTEEELIDLWNQEEDEEDDDDDDFGKIADGSFTTSVSSSENEHGGVSYNYYVDMDDNEDNYHQRYDARSERRVAMQRWSDPNQQNREDGDSYKSIRSFRRR</sequence>
<evidence type="ECO:0000259" key="2">
    <source>
        <dbReference type="Pfam" id="PF03457"/>
    </source>
</evidence>
<feature type="region of interest" description="Disordered" evidence="1">
    <location>
        <begin position="225"/>
        <end position="261"/>
    </location>
</feature>
<organism evidence="3 4">
    <name type="scientific">Seminavis robusta</name>
    <dbReference type="NCBI Taxonomy" id="568900"/>
    <lineage>
        <taxon>Eukaryota</taxon>
        <taxon>Sar</taxon>
        <taxon>Stramenopiles</taxon>
        <taxon>Ochrophyta</taxon>
        <taxon>Bacillariophyta</taxon>
        <taxon>Bacillariophyceae</taxon>
        <taxon>Bacillariophycidae</taxon>
        <taxon>Naviculales</taxon>
        <taxon>Naviculaceae</taxon>
        <taxon>Seminavis</taxon>
    </lineage>
</organism>
<feature type="domain" description="Helicase-associated" evidence="2">
    <location>
        <begin position="86"/>
        <end position="150"/>
    </location>
</feature>
<dbReference type="Pfam" id="PF03457">
    <property type="entry name" value="HA"/>
    <property type="match status" value="3"/>
</dbReference>
<dbReference type="PANTHER" id="PTHR33418:SF1">
    <property type="entry name" value="HELICASE-ASSOCIATED DOMAIN-CONTAINING PROTEIN"/>
    <property type="match status" value="1"/>
</dbReference>
<feature type="domain" description="Helicase-associated" evidence="2">
    <location>
        <begin position="286"/>
        <end position="348"/>
    </location>
</feature>
<gene>
    <name evidence="3" type="ORF">SEMRO_135_G063700.1</name>
</gene>
<keyword evidence="4" id="KW-1185">Reference proteome</keyword>
<feature type="compositionally biased region" description="Basic and acidic residues" evidence="1">
    <location>
        <begin position="225"/>
        <end position="245"/>
    </location>
</feature>
<proteinExistence type="predicted"/>
<dbReference type="AlphaFoldDB" id="A0A9N8DHU3"/>
<evidence type="ECO:0000256" key="1">
    <source>
        <dbReference type="SAM" id="MobiDB-lite"/>
    </source>
</evidence>
<accession>A0A9N8DHU3</accession>
<name>A0A9N8DHU3_9STRA</name>
<evidence type="ECO:0000313" key="3">
    <source>
        <dbReference type="EMBL" id="CAB9502386.1"/>
    </source>
</evidence>
<feature type="domain" description="Helicase-associated" evidence="2">
    <location>
        <begin position="158"/>
        <end position="280"/>
    </location>
</feature>
<evidence type="ECO:0000313" key="4">
    <source>
        <dbReference type="Proteomes" id="UP001153069"/>
    </source>
</evidence>
<dbReference type="EMBL" id="CAICTM010000134">
    <property type="protein sequence ID" value="CAB9502386.1"/>
    <property type="molecule type" value="Genomic_DNA"/>
</dbReference>
<dbReference type="InterPro" id="IPR005114">
    <property type="entry name" value="Helicase_assoc"/>
</dbReference>
<reference evidence="3" key="1">
    <citation type="submission" date="2020-06" db="EMBL/GenBank/DDBJ databases">
        <authorList>
            <consortium name="Plant Systems Biology data submission"/>
        </authorList>
    </citation>
    <scope>NUCLEOTIDE SEQUENCE</scope>
    <source>
        <strain evidence="3">D6</strain>
    </source>
</reference>
<comment type="caution">
    <text evidence="3">The sequence shown here is derived from an EMBL/GenBank/DDBJ whole genome shotgun (WGS) entry which is preliminary data.</text>
</comment>
<dbReference type="OrthoDB" id="44621at2759"/>
<dbReference type="PANTHER" id="PTHR33418">
    <property type="entry name" value="HELICASE-ASSOCIATED"/>
    <property type="match status" value="1"/>
</dbReference>
<feature type="compositionally biased region" description="Acidic residues" evidence="1">
    <location>
        <begin position="420"/>
        <end position="431"/>
    </location>
</feature>
<protein>
    <submittedName>
        <fullName evidence="3">Helicase associated domain</fullName>
    </submittedName>
</protein>
<dbReference type="Gene3D" id="6.10.140.530">
    <property type="match status" value="4"/>
</dbReference>